<evidence type="ECO:0000256" key="7">
    <source>
        <dbReference type="ARBA" id="ARBA00023212"/>
    </source>
</evidence>
<dbReference type="Pfam" id="PF00400">
    <property type="entry name" value="WD40"/>
    <property type="match status" value="2"/>
</dbReference>
<dbReference type="SUPFAM" id="SSF50978">
    <property type="entry name" value="WD40 repeat-like"/>
    <property type="match status" value="1"/>
</dbReference>
<evidence type="ECO:0000256" key="9">
    <source>
        <dbReference type="ARBA" id="ARBA00041789"/>
    </source>
</evidence>
<sequence length="448" mass="47084">MASQVHQLSLGPITAHAFNADRSKVAVCPNTNEVQIYDSTHAGWVLTHTLKEHDKLVTSIDWAPQSNRIVTCSQDRNAYVWTLGQDALVPSKQVWKPTLVLLRLNRAATFVRWSPNEDKFAVASGARIISICSFESDNDWWVAKHIKRPLRSTVLSLDWHPNNVLLAAGSADMRARVFSAFIKGIDERPPPSVWGERLPFGTVCGEYATPAGGWVHGVAFSPSGDALAFVGHDSSLTVVYPSGPEQPPHAIHVLRSPTLPYVALDWITETSLVAGGHDCQPVLFEGDVNGGWRISKTLDVGGSAATKAAPPPPPPKAPGLSSGGPPGVGRLNNEAFNRFKSADARGSSSAPSSGLGNAPPSPGGAGAGNGSIASHLGAVAGASVGADGELHTTHQNTITSIRTYEGSREDVKSVSTSGVDGRLCVFEIKGKGAGIGGIQKGLASMRVA</sequence>
<evidence type="ECO:0000256" key="4">
    <source>
        <dbReference type="ARBA" id="ARBA00022574"/>
    </source>
</evidence>
<organism evidence="12 13">
    <name type="scientific">Acaromyces ingoldii</name>
    <dbReference type="NCBI Taxonomy" id="215250"/>
    <lineage>
        <taxon>Eukaryota</taxon>
        <taxon>Fungi</taxon>
        <taxon>Dikarya</taxon>
        <taxon>Basidiomycota</taxon>
        <taxon>Ustilaginomycotina</taxon>
        <taxon>Exobasidiomycetes</taxon>
        <taxon>Exobasidiales</taxon>
        <taxon>Cryptobasidiaceae</taxon>
        <taxon>Acaromyces</taxon>
    </lineage>
</organism>
<dbReference type="Gene3D" id="2.130.10.10">
    <property type="entry name" value="YVTN repeat-like/Quinoprotein amine dehydrogenase"/>
    <property type="match status" value="2"/>
</dbReference>
<dbReference type="PANTHER" id="PTHR10709:SF2">
    <property type="entry name" value="ACTIN-RELATED PROTEIN 2_3 COMPLEX SUBUNIT"/>
    <property type="match status" value="1"/>
</dbReference>
<dbReference type="InterPro" id="IPR036322">
    <property type="entry name" value="WD40_repeat_dom_sf"/>
</dbReference>
<dbReference type="InterPro" id="IPR001680">
    <property type="entry name" value="WD40_rpt"/>
</dbReference>
<evidence type="ECO:0000256" key="5">
    <source>
        <dbReference type="ARBA" id="ARBA00022737"/>
    </source>
</evidence>
<dbReference type="Proteomes" id="UP000245768">
    <property type="component" value="Unassembled WGS sequence"/>
</dbReference>
<dbReference type="InParanoid" id="A0A316YMN6"/>
<keyword evidence="4 10" id="KW-0853">WD repeat</keyword>
<dbReference type="AlphaFoldDB" id="A0A316YMN6"/>
<feature type="compositionally biased region" description="Low complexity" evidence="11">
    <location>
        <begin position="344"/>
        <end position="358"/>
    </location>
</feature>
<dbReference type="OrthoDB" id="406844at2759"/>
<evidence type="ECO:0000256" key="2">
    <source>
        <dbReference type="ARBA" id="ARBA00006260"/>
    </source>
</evidence>
<dbReference type="EMBL" id="KZ819636">
    <property type="protein sequence ID" value="PWN89928.1"/>
    <property type="molecule type" value="Genomic_DNA"/>
</dbReference>
<dbReference type="PANTHER" id="PTHR10709">
    <property type="entry name" value="ACTIN-RELATED PROTEIN 2/3 COMPLEX SUBUNIT 1"/>
    <property type="match status" value="1"/>
</dbReference>
<keyword evidence="6" id="KW-0009">Actin-binding</keyword>
<reference evidence="12 13" key="1">
    <citation type="journal article" date="2018" name="Mol. Biol. Evol.">
        <title>Broad Genomic Sampling Reveals a Smut Pathogenic Ancestry of the Fungal Clade Ustilaginomycotina.</title>
        <authorList>
            <person name="Kijpornyongpan T."/>
            <person name="Mondo S.J."/>
            <person name="Barry K."/>
            <person name="Sandor L."/>
            <person name="Lee J."/>
            <person name="Lipzen A."/>
            <person name="Pangilinan J."/>
            <person name="LaButti K."/>
            <person name="Hainaut M."/>
            <person name="Henrissat B."/>
            <person name="Grigoriev I.V."/>
            <person name="Spatafora J.W."/>
            <person name="Aime M.C."/>
        </authorList>
    </citation>
    <scope>NUCLEOTIDE SEQUENCE [LARGE SCALE GENOMIC DNA]</scope>
    <source>
        <strain evidence="12 13">MCA 4198</strain>
    </source>
</reference>
<evidence type="ECO:0000256" key="11">
    <source>
        <dbReference type="SAM" id="MobiDB-lite"/>
    </source>
</evidence>
<evidence type="ECO:0000256" key="8">
    <source>
        <dbReference type="ARBA" id="ARBA00041244"/>
    </source>
</evidence>
<comment type="subcellular location">
    <subcellularLocation>
        <location evidence="1">Cytoplasm</location>
        <location evidence="1">Cytoskeleton</location>
    </subcellularLocation>
</comment>
<dbReference type="SMART" id="SM00320">
    <property type="entry name" value="WD40"/>
    <property type="match status" value="6"/>
</dbReference>
<dbReference type="InterPro" id="IPR017383">
    <property type="entry name" value="ARPC1"/>
</dbReference>
<feature type="region of interest" description="Disordered" evidence="11">
    <location>
        <begin position="302"/>
        <end position="370"/>
    </location>
</feature>
<dbReference type="RefSeq" id="XP_025377126.1">
    <property type="nucleotide sequence ID" value="XM_025519991.1"/>
</dbReference>
<dbReference type="FunCoup" id="A0A316YMN6">
    <property type="interactions" value="359"/>
</dbReference>
<gene>
    <name evidence="12" type="ORF">FA10DRAFT_259878</name>
</gene>
<evidence type="ECO:0000256" key="3">
    <source>
        <dbReference type="ARBA" id="ARBA00022490"/>
    </source>
</evidence>
<evidence type="ECO:0000256" key="6">
    <source>
        <dbReference type="ARBA" id="ARBA00023203"/>
    </source>
</evidence>
<evidence type="ECO:0000313" key="12">
    <source>
        <dbReference type="EMBL" id="PWN89928.1"/>
    </source>
</evidence>
<proteinExistence type="inferred from homology"/>
<dbReference type="GeneID" id="37041907"/>
<keyword evidence="7" id="KW-0206">Cytoskeleton</keyword>
<evidence type="ECO:0000313" key="13">
    <source>
        <dbReference type="Proteomes" id="UP000245768"/>
    </source>
</evidence>
<dbReference type="GO" id="GO:0034314">
    <property type="term" value="P:Arp2/3 complex-mediated actin nucleation"/>
    <property type="evidence" value="ECO:0007669"/>
    <property type="project" value="InterPro"/>
</dbReference>
<dbReference type="PROSITE" id="PS50082">
    <property type="entry name" value="WD_REPEATS_2"/>
    <property type="match status" value="1"/>
</dbReference>
<evidence type="ECO:0000256" key="10">
    <source>
        <dbReference type="PROSITE-ProRule" id="PRU00221"/>
    </source>
</evidence>
<protein>
    <recommendedName>
        <fullName evidence="8">Arp2/3 complex 41 kDa subunit</fullName>
    </recommendedName>
    <alternativeName>
        <fullName evidence="9">p41-ARC</fullName>
    </alternativeName>
</protein>
<dbReference type="STRING" id="215250.A0A316YMN6"/>
<feature type="repeat" description="WD" evidence="10">
    <location>
        <begin position="50"/>
        <end position="91"/>
    </location>
</feature>
<keyword evidence="3" id="KW-0963">Cytoplasm</keyword>
<name>A0A316YMN6_9BASI</name>
<dbReference type="PROSITE" id="PS50294">
    <property type="entry name" value="WD_REPEATS_REGION"/>
    <property type="match status" value="1"/>
</dbReference>
<dbReference type="GO" id="GO:0005885">
    <property type="term" value="C:Arp2/3 protein complex"/>
    <property type="evidence" value="ECO:0007669"/>
    <property type="project" value="InterPro"/>
</dbReference>
<evidence type="ECO:0000256" key="1">
    <source>
        <dbReference type="ARBA" id="ARBA00004245"/>
    </source>
</evidence>
<comment type="similarity">
    <text evidence="2">Belongs to the WD repeat ARPC1 family.</text>
</comment>
<dbReference type="InterPro" id="IPR015943">
    <property type="entry name" value="WD40/YVTN_repeat-like_dom_sf"/>
</dbReference>
<dbReference type="GO" id="GO:0051015">
    <property type="term" value="F:actin filament binding"/>
    <property type="evidence" value="ECO:0007669"/>
    <property type="project" value="TreeGrafter"/>
</dbReference>
<keyword evidence="5" id="KW-0677">Repeat</keyword>
<keyword evidence="13" id="KW-1185">Reference proteome</keyword>
<accession>A0A316YMN6</accession>